<keyword evidence="2" id="KW-1133">Transmembrane helix</keyword>
<gene>
    <name evidence="3" type="ORF">A2494_04390</name>
</gene>
<keyword evidence="2" id="KW-0812">Transmembrane</keyword>
<organism evidence="3 4">
    <name type="scientific">Candidatus Lloydbacteria bacterium RIFOXYC12_FULL_46_25</name>
    <dbReference type="NCBI Taxonomy" id="1798670"/>
    <lineage>
        <taxon>Bacteria</taxon>
        <taxon>Candidatus Lloydiibacteriota</taxon>
    </lineage>
</organism>
<comment type="caution">
    <text evidence="3">The sequence shown here is derived from an EMBL/GenBank/DDBJ whole genome shotgun (WGS) entry which is preliminary data.</text>
</comment>
<dbReference type="Proteomes" id="UP000178106">
    <property type="component" value="Unassembled WGS sequence"/>
</dbReference>
<evidence type="ECO:0000256" key="2">
    <source>
        <dbReference type="SAM" id="Phobius"/>
    </source>
</evidence>
<feature type="region of interest" description="Disordered" evidence="1">
    <location>
        <begin position="64"/>
        <end position="86"/>
    </location>
</feature>
<protein>
    <submittedName>
        <fullName evidence="3">Uncharacterized protein</fullName>
    </submittedName>
</protein>
<dbReference type="EMBL" id="MHLU01000055">
    <property type="protein sequence ID" value="OGZ19398.1"/>
    <property type="molecule type" value="Genomic_DNA"/>
</dbReference>
<proteinExistence type="predicted"/>
<evidence type="ECO:0000256" key="1">
    <source>
        <dbReference type="SAM" id="MobiDB-lite"/>
    </source>
</evidence>
<feature type="transmembrane region" description="Helical" evidence="2">
    <location>
        <begin position="101"/>
        <end position="119"/>
    </location>
</feature>
<keyword evidence="2" id="KW-0472">Membrane</keyword>
<sequence length="509" mass="58054">MQNQNLTRRQPTANRIRQVNEKVKSVKIAFEQINVEEAARKAGVPSSTLRYDLRKLEAALPQLLTNQTPGPKPVEPASVQAKPAKENRECSECGEKVSKNGTYWILNWLLMLTMGWLGIQKVLVQRYRCKACGHEEVSEQRVQQAKAREAWWQQVNRLIGLSRFKLGLSVRKTQILVSFVYVHQVSLGHIERLSKRVGKEALGVLDKLKACRQRVAEFLLYDETFPKMSKHLYSLGVAICENGLIRSVRCIKQKAKDIPAQLRAVVGEHFQPIYFLTDLDVLYQEYLKRAGLSLIHLRDTVHLVRQIIRLFEEAIRDVKLDVPKKLSIKDRKHQLQLKRRLLWKRLQPLLHLVFKAFAPGYESVCVLMLEGVVSQLQDPSIIIQTASVQTLAKRLQRFINKHGKTINLLLQLSIEKGTPTTTNALESKNSIFKPCSRIAKFFPCLEGCEGFFAGVALMENFDVKTRGIHRQTSAMQRAEINLQDLGATDFFSAVDLPKPQISLAYITTQ</sequence>
<accession>A0A1G2E2L9</accession>
<name>A0A1G2E2L9_9BACT</name>
<reference evidence="3 4" key="1">
    <citation type="journal article" date="2016" name="Nat. Commun.">
        <title>Thousands of microbial genomes shed light on interconnected biogeochemical processes in an aquifer system.</title>
        <authorList>
            <person name="Anantharaman K."/>
            <person name="Brown C.T."/>
            <person name="Hug L.A."/>
            <person name="Sharon I."/>
            <person name="Castelle C.J."/>
            <person name="Probst A.J."/>
            <person name="Thomas B.C."/>
            <person name="Singh A."/>
            <person name="Wilkins M.J."/>
            <person name="Karaoz U."/>
            <person name="Brodie E.L."/>
            <person name="Williams K.H."/>
            <person name="Hubbard S.S."/>
            <person name="Banfield J.F."/>
        </authorList>
    </citation>
    <scope>NUCLEOTIDE SEQUENCE [LARGE SCALE GENOMIC DNA]</scope>
</reference>
<dbReference type="AlphaFoldDB" id="A0A1G2E2L9"/>
<evidence type="ECO:0000313" key="3">
    <source>
        <dbReference type="EMBL" id="OGZ19398.1"/>
    </source>
</evidence>
<evidence type="ECO:0000313" key="4">
    <source>
        <dbReference type="Proteomes" id="UP000178106"/>
    </source>
</evidence>